<accession>A0ACC2LB51</accession>
<evidence type="ECO:0000313" key="1">
    <source>
        <dbReference type="EMBL" id="KAJ8630675.1"/>
    </source>
</evidence>
<organism evidence="1 2">
    <name type="scientific">Persea americana</name>
    <name type="common">Avocado</name>
    <dbReference type="NCBI Taxonomy" id="3435"/>
    <lineage>
        <taxon>Eukaryota</taxon>
        <taxon>Viridiplantae</taxon>
        <taxon>Streptophyta</taxon>
        <taxon>Embryophyta</taxon>
        <taxon>Tracheophyta</taxon>
        <taxon>Spermatophyta</taxon>
        <taxon>Magnoliopsida</taxon>
        <taxon>Magnoliidae</taxon>
        <taxon>Laurales</taxon>
        <taxon>Lauraceae</taxon>
        <taxon>Persea</taxon>
    </lineage>
</organism>
<dbReference type="EMBL" id="CM056815">
    <property type="protein sequence ID" value="KAJ8630675.1"/>
    <property type="molecule type" value="Genomic_DNA"/>
</dbReference>
<gene>
    <name evidence="1" type="ORF">MRB53_023998</name>
</gene>
<evidence type="ECO:0000313" key="2">
    <source>
        <dbReference type="Proteomes" id="UP001234297"/>
    </source>
</evidence>
<reference evidence="1 2" key="1">
    <citation type="journal article" date="2022" name="Hortic Res">
        <title>A haplotype resolved chromosomal level avocado genome allows analysis of novel avocado genes.</title>
        <authorList>
            <person name="Nath O."/>
            <person name="Fletcher S.J."/>
            <person name="Hayward A."/>
            <person name="Shaw L.M."/>
            <person name="Masouleh A.K."/>
            <person name="Furtado A."/>
            <person name="Henry R.J."/>
            <person name="Mitter N."/>
        </authorList>
    </citation>
    <scope>NUCLEOTIDE SEQUENCE [LARGE SCALE GENOMIC DNA]</scope>
    <source>
        <strain evidence="2">cv. Hass</strain>
    </source>
</reference>
<dbReference type="Proteomes" id="UP001234297">
    <property type="component" value="Chromosome 7"/>
</dbReference>
<name>A0ACC2LB51_PERAE</name>
<keyword evidence="2" id="KW-1185">Reference proteome</keyword>
<comment type="caution">
    <text evidence="1">The sequence shown here is derived from an EMBL/GenBank/DDBJ whole genome shotgun (WGS) entry which is preliminary data.</text>
</comment>
<protein>
    <submittedName>
        <fullName evidence="1">Uncharacterized protein</fullName>
    </submittedName>
</protein>
<sequence length="327" mass="35499">MPLRCEAILMFNLADQLPGGDLILEALAITSSSQKSDCADVSTAASGMYSISVLARMSSLGGGGGGGGAVIGAESKVVNEVGLLVGEIVVGEMSALERAVVNSRNSFKKVELAQAAVNGAKVEGIDTNLAVMKELLLPIMKIVKLLLFFASWDDPLNSLVFCLATAYIICRGWIGHVFALLTLSIAIFMLLTRCCSQGMLDNELRVIAPTEMNTVEQLLAVQNAISQVEELVQDGNIVLFKLRAFLLAVSPQATERVALALVLVALILAFLPLKYVGLLMFLDVFTRYSPPRKASTERWTRRLREWWFSIPAAPVVLEIIKEDKKNR</sequence>
<proteinExistence type="predicted"/>